<dbReference type="PANTHER" id="PTHR21220">
    <property type="entry name" value="DNA-DEPENDENT METALLOPROTEASE SPRTN"/>
    <property type="match status" value="1"/>
</dbReference>
<dbReference type="Pfam" id="PF10263">
    <property type="entry name" value="SprT-like"/>
    <property type="match status" value="1"/>
</dbReference>
<feature type="domain" description="Protein kinase" evidence="4">
    <location>
        <begin position="821"/>
        <end position="1156"/>
    </location>
</feature>
<accession>A0AA36BBC2</accession>
<dbReference type="GO" id="GO:0005524">
    <property type="term" value="F:ATP binding"/>
    <property type="evidence" value="ECO:0007669"/>
    <property type="project" value="InterPro"/>
</dbReference>
<feature type="region of interest" description="Disordered" evidence="3">
    <location>
        <begin position="198"/>
        <end position="220"/>
    </location>
</feature>
<dbReference type="AlphaFoldDB" id="A0AA36BBC2"/>
<evidence type="ECO:0000259" key="4">
    <source>
        <dbReference type="PROSITE" id="PS50011"/>
    </source>
</evidence>
<evidence type="ECO:0000256" key="1">
    <source>
        <dbReference type="ARBA" id="ARBA00004123"/>
    </source>
</evidence>
<dbReference type="EMBL" id="OX597825">
    <property type="protein sequence ID" value="CAI9731019.1"/>
    <property type="molecule type" value="Genomic_DNA"/>
</dbReference>
<reference evidence="5" key="1">
    <citation type="submission" date="2023-08" db="EMBL/GenBank/DDBJ databases">
        <authorList>
            <person name="Alioto T."/>
            <person name="Alioto T."/>
            <person name="Gomez Garrido J."/>
        </authorList>
    </citation>
    <scope>NUCLEOTIDE SEQUENCE</scope>
</reference>
<feature type="compositionally biased region" description="Basic and acidic residues" evidence="3">
    <location>
        <begin position="561"/>
        <end position="575"/>
    </location>
</feature>
<dbReference type="InterPro" id="IPR011009">
    <property type="entry name" value="Kinase-like_dom_sf"/>
</dbReference>
<evidence type="ECO:0000313" key="6">
    <source>
        <dbReference type="Proteomes" id="UP001162480"/>
    </source>
</evidence>
<dbReference type="PANTHER" id="PTHR21220:SF0">
    <property type="entry name" value="DNA-DEPENDENT METALLOPROTEASE SPRTN"/>
    <property type="match status" value="1"/>
</dbReference>
<feature type="region of interest" description="Disordered" evidence="3">
    <location>
        <begin position="234"/>
        <end position="264"/>
    </location>
</feature>
<evidence type="ECO:0000313" key="5">
    <source>
        <dbReference type="EMBL" id="CAI9731019.1"/>
    </source>
</evidence>
<feature type="region of interest" description="Disordered" evidence="3">
    <location>
        <begin position="365"/>
        <end position="391"/>
    </location>
</feature>
<dbReference type="Pfam" id="PF22934">
    <property type="entry name" value="SPRTN_ZBD"/>
    <property type="match status" value="1"/>
</dbReference>
<proteinExistence type="predicted"/>
<comment type="subcellular location">
    <subcellularLocation>
        <location evidence="1">Nucleus</location>
    </subcellularLocation>
</comment>
<evidence type="ECO:0000256" key="2">
    <source>
        <dbReference type="ARBA" id="ARBA00023242"/>
    </source>
</evidence>
<feature type="compositionally biased region" description="Basic and acidic residues" evidence="3">
    <location>
        <begin position="198"/>
        <end position="215"/>
    </location>
</feature>
<feature type="compositionally biased region" description="Polar residues" evidence="3">
    <location>
        <begin position="621"/>
        <end position="643"/>
    </location>
</feature>
<keyword evidence="6" id="KW-1185">Reference proteome</keyword>
<sequence length="1237" mass="139371">MSCYSVTSGSKSLVDPSWEYIDPTPDIFAMFQEFDRTFFGGTLSRVELKWSKRMTSCAGLMSPLEGKGGACSIRLSEPLLKLRPRKDLVETLLHEMIHAHLHVTKCRESDPHGPKFKEHMNRINKATGANITIYHNFIDEVNLHKQHWWRCNGPCQNWKPFYGWVKRATNRAPSKNDFWWERHRMTCGGQYIKVKEPEGYGKKKESKVSKTDKKSPMKNGNILAMIKKKYNLNKPKPTVISSNTTNKSEKSSSKGSGVHSPLKKHNNSVLIKSASSTISSCNTPESSSSFSKNVKTVGKSTSQSSMNNFLGQLHKDKLQRKNMSQTNGYSSITAANKDTMEKKRPSVSESRANYSTSVFKKVMSSSSTSTYDTSESLPSSSKDAKTVGRGTSQSAMNNLLGQLHKDKLQRKFTSQTDGNSSFTGVNKRVSEKDSGLEYVEKKLDGNSSFTGVNKRVSEKDSGLEYVEKKRDGNSSFTGVNKRVSEKDSGLEYVEKKRLKVREDESFRSSKDTKRKLPINESSFLSEVIIDHEIKQNTPKHPKNSLKDGNELSSSSQTPLLFDKHLNNSSPTEKKTKTSVHKTISSSVNKEHSFSSDTSFHSRHKSSKPSTTVGKSPKVRNTLPNSDLTSTENKMNSHSTSKSLNSVNNSSIKNYFDCSTSDHLAARGSNNSNPIIIDNSDDSNSDIANKCSSVWRFGNFTRFVHHRPLVVSIASQSRTALTRWTRRYCTKNFVADLRRRAALRFLGPNLASRFSNAPRFSRPGYLPTLALVGFSFLNRHPYNNSPQQLGEIISELKTSYEKESPKTDPLKGVNVPKSYSNIEFLNYIAKGCNGAVFSAKCRTEDNESDISNLSESRLDENQNQDGACNQNSQENKELVIKCLFNYYVESNYNELIKKFWNEAVPSLRISGQDDISDSDLEKSRLPPHPNIVTIYNVFHGSLPDLPESVENFKSALPQNLYPESFGRSMTLCLIMKRYEMTLSDYLQTKNPSMRVRVMLFTQLLEGIRHMIKHQVAHRDLKPNNILLEDVPLDDSSDVCPHLVISDFGCCFAGKSSGMMVPYDCAKDGNAVFQAPEVSDAKSDRLVDCSKVDLWAAGILAFEIFGIKDLFDLRTKEREEFPDFIPPVIQRVIDGLMIKDPTQRLDAITACNILNIYLWNSSCDMKQQPKSFLQQLAKSDEPKDSPVITLKENFVKHLNIKLLFDAISFVYPNFTSPVDLREVAQQFTNYNREKLIVSV</sequence>
<dbReference type="Proteomes" id="UP001162480">
    <property type="component" value="Chromosome 12"/>
</dbReference>
<dbReference type="PROSITE" id="PS00108">
    <property type="entry name" value="PROTEIN_KINASE_ST"/>
    <property type="match status" value="1"/>
</dbReference>
<dbReference type="SMART" id="SM00220">
    <property type="entry name" value="S_TKc"/>
    <property type="match status" value="1"/>
</dbReference>
<feature type="region of interest" description="Disordered" evidence="3">
    <location>
        <begin position="847"/>
        <end position="868"/>
    </location>
</feature>
<organism evidence="5 6">
    <name type="scientific">Octopus vulgaris</name>
    <name type="common">Common octopus</name>
    <dbReference type="NCBI Taxonomy" id="6645"/>
    <lineage>
        <taxon>Eukaryota</taxon>
        <taxon>Metazoa</taxon>
        <taxon>Spiralia</taxon>
        <taxon>Lophotrochozoa</taxon>
        <taxon>Mollusca</taxon>
        <taxon>Cephalopoda</taxon>
        <taxon>Coleoidea</taxon>
        <taxon>Octopodiformes</taxon>
        <taxon>Octopoda</taxon>
        <taxon>Incirrata</taxon>
        <taxon>Octopodidae</taxon>
        <taxon>Octopus</taxon>
    </lineage>
</organism>
<dbReference type="InterPro" id="IPR000719">
    <property type="entry name" value="Prot_kinase_dom"/>
</dbReference>
<dbReference type="PROSITE" id="PS50011">
    <property type="entry name" value="PROTEIN_KINASE_DOM"/>
    <property type="match status" value="1"/>
</dbReference>
<feature type="region of interest" description="Disordered" evidence="3">
    <location>
        <begin position="532"/>
        <end position="643"/>
    </location>
</feature>
<dbReference type="InterPro" id="IPR044245">
    <property type="entry name" value="Spartan"/>
</dbReference>
<protein>
    <submittedName>
        <fullName evidence="5">SprT-like domain-containing protein Spartan isoform X7</fullName>
    </submittedName>
</protein>
<dbReference type="InterPro" id="IPR055220">
    <property type="entry name" value="SPRTN_ZBD"/>
</dbReference>
<dbReference type="GO" id="GO:0004222">
    <property type="term" value="F:metalloendopeptidase activity"/>
    <property type="evidence" value="ECO:0007669"/>
    <property type="project" value="InterPro"/>
</dbReference>
<dbReference type="GO" id="GO:0006974">
    <property type="term" value="P:DNA damage response"/>
    <property type="evidence" value="ECO:0007669"/>
    <property type="project" value="InterPro"/>
</dbReference>
<dbReference type="Gene3D" id="1.10.510.10">
    <property type="entry name" value="Transferase(Phosphotransferase) domain 1"/>
    <property type="match status" value="1"/>
</dbReference>
<dbReference type="GO" id="GO:0031593">
    <property type="term" value="F:polyubiquitin modification-dependent protein binding"/>
    <property type="evidence" value="ECO:0007669"/>
    <property type="project" value="TreeGrafter"/>
</dbReference>
<gene>
    <name evidence="5" type="ORF">OCTVUL_1B002303</name>
</gene>
<dbReference type="SMART" id="SM00731">
    <property type="entry name" value="SprT"/>
    <property type="match status" value="1"/>
</dbReference>
<dbReference type="SUPFAM" id="SSF56112">
    <property type="entry name" value="Protein kinase-like (PK-like)"/>
    <property type="match status" value="1"/>
</dbReference>
<dbReference type="GO" id="GO:0005634">
    <property type="term" value="C:nucleus"/>
    <property type="evidence" value="ECO:0007669"/>
    <property type="project" value="UniProtKB-SubCell"/>
</dbReference>
<feature type="compositionally biased region" description="Polar residues" evidence="3">
    <location>
        <begin position="848"/>
        <end position="868"/>
    </location>
</feature>
<feature type="compositionally biased region" description="Low complexity" evidence="3">
    <location>
        <begin position="365"/>
        <end position="376"/>
    </location>
</feature>
<dbReference type="InterPro" id="IPR008271">
    <property type="entry name" value="Ser/Thr_kinase_AS"/>
</dbReference>
<dbReference type="Pfam" id="PF00069">
    <property type="entry name" value="Pkinase"/>
    <property type="match status" value="1"/>
</dbReference>
<evidence type="ECO:0000256" key="3">
    <source>
        <dbReference type="SAM" id="MobiDB-lite"/>
    </source>
</evidence>
<dbReference type="InterPro" id="IPR006640">
    <property type="entry name" value="SprT-like_domain"/>
</dbReference>
<name>A0AA36BBC2_OCTVU</name>
<keyword evidence="2" id="KW-0539">Nucleus</keyword>
<dbReference type="GO" id="GO:0004672">
    <property type="term" value="F:protein kinase activity"/>
    <property type="evidence" value="ECO:0007669"/>
    <property type="project" value="InterPro"/>
</dbReference>
<dbReference type="GO" id="GO:0003697">
    <property type="term" value="F:single-stranded DNA binding"/>
    <property type="evidence" value="ECO:0007669"/>
    <property type="project" value="InterPro"/>
</dbReference>